<evidence type="ECO:0000259" key="5">
    <source>
        <dbReference type="PROSITE" id="PS50111"/>
    </source>
</evidence>
<dbReference type="RefSeq" id="WP_079442011.1">
    <property type="nucleotide sequence ID" value="NZ_MZGT01000095.1"/>
</dbReference>
<dbReference type="InterPro" id="IPR004089">
    <property type="entry name" value="MCPsignal_dom"/>
</dbReference>
<evidence type="ECO:0000256" key="3">
    <source>
        <dbReference type="PROSITE-ProRule" id="PRU00284"/>
    </source>
</evidence>
<dbReference type="AlphaFoldDB" id="A0A1V4IBW9"/>
<feature type="domain" description="HAMP" evidence="6">
    <location>
        <begin position="222"/>
        <end position="274"/>
    </location>
</feature>
<dbReference type="GO" id="GO:0006935">
    <property type="term" value="P:chemotaxis"/>
    <property type="evidence" value="ECO:0007669"/>
    <property type="project" value="InterPro"/>
</dbReference>
<proteinExistence type="inferred from homology"/>
<evidence type="ECO:0000256" key="2">
    <source>
        <dbReference type="ARBA" id="ARBA00029447"/>
    </source>
</evidence>
<comment type="similarity">
    <text evidence="2">Belongs to the methyl-accepting chemotaxis (MCP) protein family.</text>
</comment>
<keyword evidence="8" id="KW-1185">Reference proteome</keyword>
<dbReference type="PANTHER" id="PTHR32089:SF112">
    <property type="entry name" value="LYSOZYME-LIKE PROTEIN-RELATED"/>
    <property type="match status" value="1"/>
</dbReference>
<evidence type="ECO:0000313" key="7">
    <source>
        <dbReference type="EMBL" id="OPJ57498.1"/>
    </source>
</evidence>
<keyword evidence="4" id="KW-0812">Transmembrane</keyword>
<dbReference type="PROSITE" id="PS50111">
    <property type="entry name" value="CHEMOTAXIS_TRANSDUC_2"/>
    <property type="match status" value="1"/>
</dbReference>
<dbReference type="Proteomes" id="UP000191056">
    <property type="component" value="Unassembled WGS sequence"/>
</dbReference>
<dbReference type="EMBL" id="MZGT01000095">
    <property type="protein sequence ID" value="OPJ57498.1"/>
    <property type="molecule type" value="Genomic_DNA"/>
</dbReference>
<dbReference type="SMART" id="SM00304">
    <property type="entry name" value="HAMP"/>
    <property type="match status" value="1"/>
</dbReference>
<evidence type="ECO:0000256" key="1">
    <source>
        <dbReference type="ARBA" id="ARBA00023224"/>
    </source>
</evidence>
<evidence type="ECO:0000256" key="4">
    <source>
        <dbReference type="SAM" id="Phobius"/>
    </source>
</evidence>
<dbReference type="STRING" id="225345.CLCHR_43980"/>
<dbReference type="PANTHER" id="PTHR32089">
    <property type="entry name" value="METHYL-ACCEPTING CHEMOTAXIS PROTEIN MCPB"/>
    <property type="match status" value="1"/>
</dbReference>
<dbReference type="PROSITE" id="PS50885">
    <property type="entry name" value="HAMP"/>
    <property type="match status" value="1"/>
</dbReference>
<dbReference type="Gene3D" id="6.10.340.10">
    <property type="match status" value="1"/>
</dbReference>
<dbReference type="GO" id="GO:0016020">
    <property type="term" value="C:membrane"/>
    <property type="evidence" value="ECO:0007669"/>
    <property type="project" value="InterPro"/>
</dbReference>
<keyword evidence="4" id="KW-0472">Membrane</keyword>
<evidence type="ECO:0000313" key="8">
    <source>
        <dbReference type="Proteomes" id="UP000191056"/>
    </source>
</evidence>
<sequence>MKGNRGIGSKLYMLIAFVTIFILAISSFSWINFKKFNLKQEENLNTIAEYINIVDEARQAQVDFKKQVQEWKDTLLRGNDPESFKKYHSQFSQEYEKVQGQLLKLKADMNKHGMDTALVDSVLSSHKDMYGKYNKAIESYDSNNIESYHIVDGLVKGIDRKTTDDMDSLVKQIQDSASTESANVIKQSNIDAENFQKNLILGVAIGIILVVLFTIIIIRTYKGITKFIDQFKNLLERAENGDLTIKGEIYKRDELGELTERFNKFIDAIRELISEAKITSETVAFSSNEINKNSDEISKTAEEVAASISSIAENSSKQVELAEKSSNSVRDVVSGLGSITENTVYINELASKAMETVNNGIINLKKQSDRMTNTQNTSKVVTNIIGDLSTKSIEIGKVIEFINGITEQINLLALNASIEAARAGEAGRGFTVVANEVKNLAELSKNSTEKINGLILSVQDDIKKAVVEVNNTNTSIDDQVNSLKLTDESFDLIQNSVSEVTNKIKAVSIETEMINENAISVEKSIKNIVNIIEQNASATEEVSSSTEEYTACIQEVASSINDLSEYTSNLQKAINKFNV</sequence>
<dbReference type="CDD" id="cd06225">
    <property type="entry name" value="HAMP"/>
    <property type="match status" value="1"/>
</dbReference>
<dbReference type="Gene3D" id="1.10.287.950">
    <property type="entry name" value="Methyl-accepting chemotaxis protein"/>
    <property type="match status" value="1"/>
</dbReference>
<dbReference type="Pfam" id="PF00015">
    <property type="entry name" value="MCPsignal"/>
    <property type="match status" value="1"/>
</dbReference>
<dbReference type="InterPro" id="IPR003660">
    <property type="entry name" value="HAMP_dom"/>
</dbReference>
<dbReference type="SUPFAM" id="SSF58104">
    <property type="entry name" value="Methyl-accepting chemotaxis protein (MCP) signaling domain"/>
    <property type="match status" value="1"/>
</dbReference>
<evidence type="ECO:0000259" key="6">
    <source>
        <dbReference type="PROSITE" id="PS50885"/>
    </source>
</evidence>
<dbReference type="InterPro" id="IPR004090">
    <property type="entry name" value="Chemotax_Me-accpt_rcpt"/>
</dbReference>
<dbReference type="SMART" id="SM00283">
    <property type="entry name" value="MA"/>
    <property type="match status" value="1"/>
</dbReference>
<protein>
    <submittedName>
        <fullName evidence="7">Methyl-accepting chemotaxis protein McpB</fullName>
    </submittedName>
</protein>
<feature type="transmembrane region" description="Helical" evidence="4">
    <location>
        <begin position="12"/>
        <end position="31"/>
    </location>
</feature>
<dbReference type="PRINTS" id="PR00260">
    <property type="entry name" value="CHEMTRNSDUCR"/>
</dbReference>
<reference evidence="7 8" key="1">
    <citation type="submission" date="2017-03" db="EMBL/GenBank/DDBJ databases">
        <title>Genome sequence of Clostridium chromiireducens DSM 23318.</title>
        <authorList>
            <person name="Poehlein A."/>
            <person name="Daniel R."/>
        </authorList>
    </citation>
    <scope>NUCLEOTIDE SEQUENCE [LARGE SCALE GENOMIC DNA]</scope>
    <source>
        <strain evidence="7 8">DSM 23318</strain>
    </source>
</reference>
<dbReference type="Pfam" id="PF00672">
    <property type="entry name" value="HAMP"/>
    <property type="match status" value="1"/>
</dbReference>
<name>A0A1V4IBW9_9CLOT</name>
<gene>
    <name evidence="7" type="primary">mcpB_21</name>
    <name evidence="7" type="ORF">CLCHR_43980</name>
</gene>
<feature type="domain" description="Methyl-accepting transducer" evidence="5">
    <location>
        <begin position="293"/>
        <end position="550"/>
    </location>
</feature>
<accession>A0A1V4IBW9</accession>
<keyword evidence="1 3" id="KW-0807">Transducer</keyword>
<comment type="caution">
    <text evidence="7">The sequence shown here is derived from an EMBL/GenBank/DDBJ whole genome shotgun (WGS) entry which is preliminary data.</text>
</comment>
<dbReference type="GO" id="GO:0007165">
    <property type="term" value="P:signal transduction"/>
    <property type="evidence" value="ECO:0007669"/>
    <property type="project" value="UniProtKB-KW"/>
</dbReference>
<dbReference type="OrthoDB" id="1884279at2"/>
<feature type="transmembrane region" description="Helical" evidence="4">
    <location>
        <begin position="199"/>
        <end position="218"/>
    </location>
</feature>
<dbReference type="GO" id="GO:0004888">
    <property type="term" value="F:transmembrane signaling receptor activity"/>
    <property type="evidence" value="ECO:0007669"/>
    <property type="project" value="InterPro"/>
</dbReference>
<organism evidence="7 8">
    <name type="scientific">Clostridium chromiireducens</name>
    <dbReference type="NCBI Taxonomy" id="225345"/>
    <lineage>
        <taxon>Bacteria</taxon>
        <taxon>Bacillati</taxon>
        <taxon>Bacillota</taxon>
        <taxon>Clostridia</taxon>
        <taxon>Eubacteriales</taxon>
        <taxon>Clostridiaceae</taxon>
        <taxon>Clostridium</taxon>
    </lineage>
</organism>
<keyword evidence="4" id="KW-1133">Transmembrane helix</keyword>